<dbReference type="RefSeq" id="WP_156715147.1">
    <property type="nucleotide sequence ID" value="NZ_WPHG01000007.1"/>
</dbReference>
<feature type="binding site" evidence="6">
    <location>
        <begin position="71"/>
        <end position="74"/>
    </location>
    <ligand>
        <name>NADP(+)</name>
        <dbReference type="ChEBI" id="CHEBI:58349"/>
    </ligand>
</feature>
<comment type="pathway">
    <text evidence="4">Amino-acid biosynthesis; L-proline biosynthesis; L-proline from L-glutamate 5-semialdehyde: step 1/1.</text>
</comment>
<dbReference type="InterPro" id="IPR028939">
    <property type="entry name" value="P5C_Rdtase_cat_N"/>
</dbReference>
<comment type="subcellular location">
    <subcellularLocation>
        <location evidence="4">Cytoplasm</location>
    </subcellularLocation>
</comment>
<dbReference type="SUPFAM" id="SSF51735">
    <property type="entry name" value="NAD(P)-binding Rossmann-fold domains"/>
    <property type="match status" value="1"/>
</dbReference>
<dbReference type="HAMAP" id="MF_01925">
    <property type="entry name" value="P5C_reductase"/>
    <property type="match status" value="1"/>
</dbReference>
<dbReference type="FunFam" id="1.10.3730.10:FF:000001">
    <property type="entry name" value="Pyrroline-5-carboxylate reductase"/>
    <property type="match status" value="1"/>
</dbReference>
<protein>
    <recommendedName>
        <fullName evidence="4 5">Pyrroline-5-carboxylate reductase</fullName>
        <shortName evidence="4">P5C reductase</shortName>
        <shortName evidence="4">P5CR</shortName>
        <ecNumber evidence="4 5">1.5.1.2</ecNumber>
    </recommendedName>
    <alternativeName>
        <fullName evidence="4">PCA reductase</fullName>
    </alternativeName>
</protein>
<dbReference type="PIRSF" id="PIRSF000193">
    <property type="entry name" value="Pyrrol-5-carb_rd"/>
    <property type="match status" value="1"/>
</dbReference>
<dbReference type="AlphaFoldDB" id="A0A844QQ39"/>
<comment type="catalytic activity">
    <reaction evidence="4">
        <text>L-proline + NADP(+) = (S)-1-pyrroline-5-carboxylate + NADPH + 2 H(+)</text>
        <dbReference type="Rhea" id="RHEA:14109"/>
        <dbReference type="ChEBI" id="CHEBI:15378"/>
        <dbReference type="ChEBI" id="CHEBI:17388"/>
        <dbReference type="ChEBI" id="CHEBI:57783"/>
        <dbReference type="ChEBI" id="CHEBI:58349"/>
        <dbReference type="ChEBI" id="CHEBI:60039"/>
        <dbReference type="EC" id="1.5.1.2"/>
    </reaction>
</comment>
<dbReference type="SUPFAM" id="SSF48179">
    <property type="entry name" value="6-phosphogluconate dehydrogenase C-terminal domain-like"/>
    <property type="match status" value="1"/>
</dbReference>
<evidence type="ECO:0000259" key="7">
    <source>
        <dbReference type="Pfam" id="PF03807"/>
    </source>
</evidence>
<dbReference type="NCBIfam" id="TIGR00112">
    <property type="entry name" value="proC"/>
    <property type="match status" value="1"/>
</dbReference>
<dbReference type="Gene3D" id="3.40.50.720">
    <property type="entry name" value="NAD(P)-binding Rossmann-like Domain"/>
    <property type="match status" value="1"/>
</dbReference>
<dbReference type="InterPro" id="IPR036291">
    <property type="entry name" value="NAD(P)-bd_dom_sf"/>
</dbReference>
<comment type="caution">
    <text evidence="9">The sequence shown here is derived from an EMBL/GenBank/DDBJ whole genome shotgun (WGS) entry which is preliminary data.</text>
</comment>
<dbReference type="InterPro" id="IPR000304">
    <property type="entry name" value="Pyrroline-COOH_reductase"/>
</dbReference>
<dbReference type="UniPathway" id="UPA00098">
    <property type="reaction ID" value="UER00361"/>
</dbReference>
<keyword evidence="4" id="KW-0028">Amino-acid biosynthesis</keyword>
<dbReference type="GO" id="GO:0004735">
    <property type="term" value="F:pyrroline-5-carboxylate reductase activity"/>
    <property type="evidence" value="ECO:0007669"/>
    <property type="project" value="UniProtKB-UniRule"/>
</dbReference>
<dbReference type="EC" id="1.5.1.2" evidence="4 5"/>
<evidence type="ECO:0000256" key="5">
    <source>
        <dbReference type="NCBIfam" id="TIGR00112"/>
    </source>
</evidence>
<comment type="function">
    <text evidence="4">Catalyzes the reduction of 1-pyrroline-5-carboxylate (PCA) to L-proline.</text>
</comment>
<proteinExistence type="inferred from homology"/>
<evidence type="ECO:0000259" key="8">
    <source>
        <dbReference type="Pfam" id="PF14748"/>
    </source>
</evidence>
<dbReference type="Proteomes" id="UP000463224">
    <property type="component" value="Unassembled WGS sequence"/>
</dbReference>
<keyword evidence="4" id="KW-0963">Cytoplasm</keyword>
<keyword evidence="4" id="KW-0641">Proline biosynthesis</keyword>
<name>A0A844QQ39_9HYPH</name>
<evidence type="ECO:0000313" key="9">
    <source>
        <dbReference type="EMBL" id="MVA99689.1"/>
    </source>
</evidence>
<dbReference type="InterPro" id="IPR008927">
    <property type="entry name" value="6-PGluconate_DH-like_C_sf"/>
</dbReference>
<evidence type="ECO:0000256" key="3">
    <source>
        <dbReference type="ARBA" id="ARBA00023002"/>
    </source>
</evidence>
<dbReference type="GO" id="GO:0055129">
    <property type="term" value="P:L-proline biosynthetic process"/>
    <property type="evidence" value="ECO:0007669"/>
    <property type="project" value="UniProtKB-UniRule"/>
</dbReference>
<keyword evidence="2 4" id="KW-0521">NADP</keyword>
<dbReference type="InterPro" id="IPR029036">
    <property type="entry name" value="P5CR_dimer"/>
</dbReference>
<evidence type="ECO:0000313" key="10">
    <source>
        <dbReference type="Proteomes" id="UP000463224"/>
    </source>
</evidence>
<evidence type="ECO:0000256" key="2">
    <source>
        <dbReference type="ARBA" id="ARBA00022857"/>
    </source>
</evidence>
<evidence type="ECO:0000256" key="6">
    <source>
        <dbReference type="PIRSR" id="PIRSR000193-1"/>
    </source>
</evidence>
<comment type="similarity">
    <text evidence="1 4">Belongs to the pyrroline-5-carboxylate reductase family.</text>
</comment>
<evidence type="ECO:0000256" key="1">
    <source>
        <dbReference type="ARBA" id="ARBA00005525"/>
    </source>
</evidence>
<dbReference type="Gene3D" id="1.10.3730.10">
    <property type="entry name" value="ProC C-terminal domain-like"/>
    <property type="match status" value="1"/>
</dbReference>
<comment type="catalytic activity">
    <reaction evidence="4">
        <text>L-proline + NAD(+) = (S)-1-pyrroline-5-carboxylate + NADH + 2 H(+)</text>
        <dbReference type="Rhea" id="RHEA:14105"/>
        <dbReference type="ChEBI" id="CHEBI:15378"/>
        <dbReference type="ChEBI" id="CHEBI:17388"/>
        <dbReference type="ChEBI" id="CHEBI:57540"/>
        <dbReference type="ChEBI" id="CHEBI:57945"/>
        <dbReference type="ChEBI" id="CHEBI:60039"/>
        <dbReference type="EC" id="1.5.1.2"/>
    </reaction>
</comment>
<dbReference type="PANTHER" id="PTHR11645">
    <property type="entry name" value="PYRROLINE-5-CARBOXYLATE REDUCTASE"/>
    <property type="match status" value="1"/>
</dbReference>
<evidence type="ECO:0000256" key="4">
    <source>
        <dbReference type="HAMAP-Rule" id="MF_01925"/>
    </source>
</evidence>
<dbReference type="Pfam" id="PF03807">
    <property type="entry name" value="F420_oxidored"/>
    <property type="match status" value="1"/>
</dbReference>
<gene>
    <name evidence="4" type="primary">proC</name>
    <name evidence="9" type="ORF">GN330_20765</name>
</gene>
<reference evidence="9 10" key="1">
    <citation type="submission" date="2019-12" db="EMBL/GenBank/DDBJ databases">
        <title>Nitratireductor arenosus sp. nov., Isolated from sea sand, Jeju island, South Korea.</title>
        <authorList>
            <person name="Kim W."/>
        </authorList>
    </citation>
    <scope>NUCLEOTIDE SEQUENCE [LARGE SCALE GENOMIC DNA]</scope>
    <source>
        <strain evidence="9 10">CAU 1489</strain>
    </source>
</reference>
<sequence>MAVKVLLVGCGNMGRAMLVGWLVSGKLAAAEVAVVEPNEALRQRASETGAAVAEHVSQLPAGLRPELIIFAVKPQVMRAVVAEYCGFATGRTTFVSIAAGIGIALFESLLGEKTPIVRCMPNTPAAIGKGMMVTVSNAQVAPAAETFLADLLSVSGRVLKIDDEGMMDAVTAVSGSGPAYIFHFIECLTAAGERVGLPAEAAKLLAMQTVFGAASLAAESDTAPGLLREQVTSPNGTTAAALQVLMGQDRLRKLIAEAVEAARDRSIELGK</sequence>
<feature type="domain" description="Pyrroline-5-carboxylate reductase dimerisation" evidence="8">
    <location>
        <begin position="164"/>
        <end position="269"/>
    </location>
</feature>
<accession>A0A844QQ39</accession>
<dbReference type="Pfam" id="PF14748">
    <property type="entry name" value="P5CR_dimer"/>
    <property type="match status" value="1"/>
</dbReference>
<organism evidence="9 10">
    <name type="scientific">Nitratireductor arenosus</name>
    <dbReference type="NCBI Taxonomy" id="2682096"/>
    <lineage>
        <taxon>Bacteria</taxon>
        <taxon>Pseudomonadati</taxon>
        <taxon>Pseudomonadota</taxon>
        <taxon>Alphaproteobacteria</taxon>
        <taxon>Hyphomicrobiales</taxon>
        <taxon>Phyllobacteriaceae</taxon>
        <taxon>Nitratireductor</taxon>
    </lineage>
</organism>
<keyword evidence="10" id="KW-1185">Reference proteome</keyword>
<feature type="domain" description="Pyrroline-5-carboxylate reductase catalytic N-terminal" evidence="7">
    <location>
        <begin position="5"/>
        <end position="100"/>
    </location>
</feature>
<dbReference type="PANTHER" id="PTHR11645:SF0">
    <property type="entry name" value="PYRROLINE-5-CARBOXYLATE REDUCTASE 3"/>
    <property type="match status" value="1"/>
</dbReference>
<dbReference type="GO" id="GO:0005737">
    <property type="term" value="C:cytoplasm"/>
    <property type="evidence" value="ECO:0007669"/>
    <property type="project" value="UniProtKB-SubCell"/>
</dbReference>
<dbReference type="EMBL" id="WPHG01000007">
    <property type="protein sequence ID" value="MVA99689.1"/>
    <property type="molecule type" value="Genomic_DNA"/>
</dbReference>
<keyword evidence="3 4" id="KW-0560">Oxidoreductase</keyword>